<dbReference type="RefSeq" id="WP_163666961.1">
    <property type="nucleotide sequence ID" value="NZ_QZCE01000002.1"/>
</dbReference>
<gene>
    <name evidence="2" type="ORF">D0962_23450</name>
</gene>
<name>A0A6M0SBI3_9CYAN</name>
<evidence type="ECO:0000313" key="2">
    <source>
        <dbReference type="EMBL" id="NEZ65676.1"/>
    </source>
</evidence>
<comment type="caution">
    <text evidence="2">The sequence shown here is derived from an EMBL/GenBank/DDBJ whole genome shotgun (WGS) entry which is preliminary data.</text>
</comment>
<reference evidence="2 3" key="1">
    <citation type="journal article" date="2020" name="Microb. Ecol.">
        <title>Ecogenomics of the Marine Benthic Filamentous Cyanobacterium Adonisia.</title>
        <authorList>
            <person name="Walter J.M."/>
            <person name="Coutinho F.H."/>
            <person name="Leomil L."/>
            <person name="Hargreaves P.I."/>
            <person name="Campeao M.E."/>
            <person name="Vieira V.V."/>
            <person name="Silva B.S."/>
            <person name="Fistarol G.O."/>
            <person name="Salomon P.S."/>
            <person name="Sawabe T."/>
            <person name="Mino S."/>
            <person name="Hosokawa M."/>
            <person name="Miyashita H."/>
            <person name="Maruyama F."/>
            <person name="van Verk M.C."/>
            <person name="Dutilh B.E."/>
            <person name="Thompson C.C."/>
            <person name="Thompson F.L."/>
        </authorList>
    </citation>
    <scope>NUCLEOTIDE SEQUENCE [LARGE SCALE GENOMIC DNA]</scope>
    <source>
        <strain evidence="2 3">CCMR0082</strain>
    </source>
</reference>
<evidence type="ECO:0000313" key="3">
    <source>
        <dbReference type="Proteomes" id="UP000473574"/>
    </source>
</evidence>
<protein>
    <submittedName>
        <fullName evidence="2">Uncharacterized protein</fullName>
    </submittedName>
</protein>
<dbReference type="AlphaFoldDB" id="A0A6M0SBI3"/>
<accession>A0A6M0SBI3</accession>
<proteinExistence type="predicted"/>
<sequence>MSRSQLGSAHPQPTPTVTVAGGGNLSGSGTLYFAIQARGRGGWTVPSSLVSVAYSAGDRITVTIPSAARAAGDDIRRWDVSASLTNDATTLQVIGSIDGYALDEEALESLPANLVLSEDSHIGLGVTVADEAELPSGVDILNGQIRFVTALAKFYRYNPRSTRAVDGSEVLPAVTGRWDRAFSFSTYVSSTLDPAGGIDRDIRSLGATDILFPSYPADGSPGIPVDFVWFHDPGTSSPLAQGTRFTFSVVAGGQNKANLFSNKLKLTFLGFVNLATGALDKTGDGGIGLMAGVDEEINFVSGKTNLILQKNLPVGSGYLVRLRPQFDLSELRDEIGVSTPVSLYIYPFSQAGSYTEAGAFLGNIVYNEDDRLIVVPGPGLSVQILEGGAIVNSFSFLKNPALQISGFSPNTANQVAAINGNGAAFYRSSSNAVGSSEAIRAVVSTEIGQGQLTVASGDAVVSTGTGSLSVTVAYPSDANGVGTIRADYPDEQLAGVSGKAAFNPPSIKLWVTRSSDGQITEFTESVVAGVNQVFTISSLGDGGVVGTIPSAAAADHGLFVPDTPAVTPSDTGGTLAADTYTVVAGFFHDGNQISRVDHTSPPAIQVLENTVAEVLADQGNIGAPFSLFAGDASTYAPIKGQKLYLKTDVIPNQLYYSTGTTPGAVNPIGDGNNNDYGQPFSTFSGDAATYTPSMANRFYLKTDVNPMLLYYSTGTGEGALTLIGGGGGSSTVNWVGMNQGDWLGIDTNSDWLGVE</sequence>
<evidence type="ECO:0000256" key="1">
    <source>
        <dbReference type="SAM" id="MobiDB-lite"/>
    </source>
</evidence>
<dbReference type="Proteomes" id="UP000473574">
    <property type="component" value="Unassembled WGS sequence"/>
</dbReference>
<organism evidence="2 3">
    <name type="scientific">Adonisia turfae CCMR0082</name>
    <dbReference type="NCBI Taxonomy" id="2304604"/>
    <lineage>
        <taxon>Bacteria</taxon>
        <taxon>Bacillati</taxon>
        <taxon>Cyanobacteriota</taxon>
        <taxon>Adonisia</taxon>
        <taxon>Adonisia turfae</taxon>
    </lineage>
</organism>
<dbReference type="EMBL" id="QZCE01000002">
    <property type="protein sequence ID" value="NEZ65676.1"/>
    <property type="molecule type" value="Genomic_DNA"/>
</dbReference>
<feature type="region of interest" description="Disordered" evidence="1">
    <location>
        <begin position="1"/>
        <end position="21"/>
    </location>
</feature>